<evidence type="ECO:0000259" key="3">
    <source>
        <dbReference type="Pfam" id="PF00534"/>
    </source>
</evidence>
<dbReference type="PANTHER" id="PTHR46401">
    <property type="entry name" value="GLYCOSYLTRANSFERASE WBBK-RELATED"/>
    <property type="match status" value="1"/>
</dbReference>
<dbReference type="SUPFAM" id="SSF53756">
    <property type="entry name" value="UDP-Glycosyltransferase/glycogen phosphorylase"/>
    <property type="match status" value="1"/>
</dbReference>
<dbReference type="InterPro" id="IPR001296">
    <property type="entry name" value="Glyco_trans_1"/>
</dbReference>
<keyword evidence="1" id="KW-0328">Glycosyltransferase</keyword>
<organism evidence="5 6">
    <name type="scientific">Nocardioides phosphati</name>
    <dbReference type="NCBI Taxonomy" id="1867775"/>
    <lineage>
        <taxon>Bacteria</taxon>
        <taxon>Bacillati</taxon>
        <taxon>Actinomycetota</taxon>
        <taxon>Actinomycetes</taxon>
        <taxon>Propionibacteriales</taxon>
        <taxon>Nocardioidaceae</taxon>
        <taxon>Nocardioides</taxon>
    </lineage>
</organism>
<reference evidence="6" key="1">
    <citation type="journal article" date="2019" name="Int. J. Syst. Evol. Microbiol.">
        <title>The Global Catalogue of Microorganisms (GCM) 10K type strain sequencing project: providing services to taxonomists for standard genome sequencing and annotation.</title>
        <authorList>
            <consortium name="The Broad Institute Genomics Platform"/>
            <consortium name="The Broad Institute Genome Sequencing Center for Infectious Disease"/>
            <person name="Wu L."/>
            <person name="Ma J."/>
        </authorList>
    </citation>
    <scope>NUCLEOTIDE SEQUENCE [LARGE SCALE GENOMIC DNA]</scope>
    <source>
        <strain evidence="6">CGMCC 4.7371</strain>
    </source>
</reference>
<accession>A0ABQ2NER8</accession>
<feature type="domain" description="Glycosyl transferase family 1" evidence="3">
    <location>
        <begin position="182"/>
        <end position="330"/>
    </location>
</feature>
<gene>
    <name evidence="5" type="ORF">GCM10011584_32670</name>
</gene>
<feature type="domain" description="Glycosyltransferase subfamily 4-like N-terminal" evidence="4">
    <location>
        <begin position="18"/>
        <end position="170"/>
    </location>
</feature>
<evidence type="ECO:0000313" key="6">
    <source>
        <dbReference type="Proteomes" id="UP000655410"/>
    </source>
</evidence>
<dbReference type="Pfam" id="PF13439">
    <property type="entry name" value="Glyco_transf_4"/>
    <property type="match status" value="1"/>
</dbReference>
<evidence type="ECO:0008006" key="7">
    <source>
        <dbReference type="Google" id="ProtNLM"/>
    </source>
</evidence>
<dbReference type="PANTHER" id="PTHR46401:SF2">
    <property type="entry name" value="GLYCOSYLTRANSFERASE WBBK-RELATED"/>
    <property type="match status" value="1"/>
</dbReference>
<dbReference type="Pfam" id="PF00534">
    <property type="entry name" value="Glycos_transf_1"/>
    <property type="match status" value="1"/>
</dbReference>
<evidence type="ECO:0000259" key="4">
    <source>
        <dbReference type="Pfam" id="PF13439"/>
    </source>
</evidence>
<dbReference type="Gene3D" id="3.40.50.2000">
    <property type="entry name" value="Glycogen Phosphorylase B"/>
    <property type="match status" value="1"/>
</dbReference>
<dbReference type="EMBL" id="BMNI01000013">
    <property type="protein sequence ID" value="GGO93597.1"/>
    <property type="molecule type" value="Genomic_DNA"/>
</dbReference>
<evidence type="ECO:0000256" key="2">
    <source>
        <dbReference type="ARBA" id="ARBA00022679"/>
    </source>
</evidence>
<evidence type="ECO:0000313" key="5">
    <source>
        <dbReference type="EMBL" id="GGO93597.1"/>
    </source>
</evidence>
<comment type="caution">
    <text evidence="5">The sequence shown here is derived from an EMBL/GenBank/DDBJ whole genome shotgun (WGS) entry which is preliminary data.</text>
</comment>
<dbReference type="Proteomes" id="UP000655410">
    <property type="component" value="Unassembled WGS sequence"/>
</dbReference>
<dbReference type="RefSeq" id="WP_188785102.1">
    <property type="nucleotide sequence ID" value="NZ_BMNI01000013.1"/>
</dbReference>
<dbReference type="InterPro" id="IPR028098">
    <property type="entry name" value="Glyco_trans_4-like_N"/>
</dbReference>
<proteinExistence type="predicted"/>
<keyword evidence="2" id="KW-0808">Transferase</keyword>
<name>A0ABQ2NER8_9ACTN</name>
<keyword evidence="6" id="KW-1185">Reference proteome</keyword>
<sequence length="366" mass="39965">MHIVFDGFGLGPGSSDIVVENLLAGWRELAPGDRLTLLCRDEPTLTVPPGVGVERVEPPVDGAWGALWCRSVGVRRAARRLGADGVVSGVTASAFLGARCPRGVIVYDLRHELRPHQFSRSRRLARRLTYAWSFRFADGLFCISHRTADDLVRRHPSTRERVVAASLGADHVDQWRIGSTPEESGPYAVAFGHFANKNVDRVLEAWARFCREEPRWRLRLVGMGGADRAAATERVAELGIADRVELMPWLDDQEFRRCFAEADLVLFPSDFEGFGLPAVEALRLGVPLVISGDAALAEVTGGHAETAATVGAEDIAAAIRRAVAHTPEQREAGQVWTDRFTWSAMARSIRETLVAAGAADQPRSAS</sequence>
<protein>
    <recommendedName>
        <fullName evidence="7">Glycosyltransferase family 4 protein</fullName>
    </recommendedName>
</protein>
<evidence type="ECO:0000256" key="1">
    <source>
        <dbReference type="ARBA" id="ARBA00022676"/>
    </source>
</evidence>